<accession>A0A266QE54</accession>
<evidence type="ECO:0000313" key="2">
    <source>
        <dbReference type="EMBL" id="OZY87906.1"/>
    </source>
</evidence>
<evidence type="ECO:0000259" key="1">
    <source>
        <dbReference type="Pfam" id="PF01052"/>
    </source>
</evidence>
<keyword evidence="3" id="KW-1185">Reference proteome</keyword>
<sequence length="279" mass="31822">MTGNAKVQHKVASDQLIRLKPQKLGRHYHKIPLYIRELSNKYPRVISDYFLRNYRINLELMNVVVHEQRATDPECIYRSGLGKVGFSMDRPLLTEVLECYYGGICLPNQDAPPVSISEQRMRSRLGIDVAQIFAQALLAGETFGDLKAFDNAYEEIQWEYIAEFQYHSHITNKQASIFIYLDTQLVDELTSRMTNPLPAPTGVSPIHQIKNLPVRLNCVIASLQMPLAQVLALKTGDIVMMRMRDRCDVEINQEKLFRGALFEDDGALFLTSLESVKTS</sequence>
<evidence type="ECO:0000313" key="3">
    <source>
        <dbReference type="Proteomes" id="UP000216101"/>
    </source>
</evidence>
<dbReference type="SUPFAM" id="SSF101801">
    <property type="entry name" value="Surface presentation of antigens (SPOA)"/>
    <property type="match status" value="1"/>
</dbReference>
<dbReference type="InterPro" id="IPR001543">
    <property type="entry name" value="FliN-like_C"/>
</dbReference>
<proteinExistence type="predicted"/>
<dbReference type="Pfam" id="PF01052">
    <property type="entry name" value="FliMN_C"/>
    <property type="match status" value="1"/>
</dbReference>
<dbReference type="Gene3D" id="2.30.330.10">
    <property type="entry name" value="SpoA-like"/>
    <property type="match status" value="1"/>
</dbReference>
<dbReference type="InterPro" id="IPR036429">
    <property type="entry name" value="SpoA-like_sf"/>
</dbReference>
<feature type="domain" description="Flagellar motor switch protein FliN-like C-terminal" evidence="1">
    <location>
        <begin position="208"/>
        <end position="266"/>
    </location>
</feature>
<dbReference type="EMBL" id="NHNI01000001">
    <property type="protein sequence ID" value="OZY87906.1"/>
    <property type="molecule type" value="Genomic_DNA"/>
</dbReference>
<organism evidence="2 3">
    <name type="scientific">Cellvibrio mixtus</name>
    <dbReference type="NCBI Taxonomy" id="39650"/>
    <lineage>
        <taxon>Bacteria</taxon>
        <taxon>Pseudomonadati</taxon>
        <taxon>Pseudomonadota</taxon>
        <taxon>Gammaproteobacteria</taxon>
        <taxon>Cellvibrionales</taxon>
        <taxon>Cellvibrionaceae</taxon>
        <taxon>Cellvibrio</taxon>
    </lineage>
</organism>
<dbReference type="Proteomes" id="UP000216101">
    <property type="component" value="Unassembled WGS sequence"/>
</dbReference>
<reference evidence="3" key="1">
    <citation type="submission" date="2017-05" db="EMBL/GenBank/DDBJ databases">
        <authorList>
            <person name="Barney B.M."/>
        </authorList>
    </citation>
    <scope>NUCLEOTIDE SEQUENCE [LARGE SCALE GENOMIC DNA]</scope>
    <source>
        <strain evidence="3">PSBB022</strain>
    </source>
</reference>
<dbReference type="STRING" id="1209072.GCA_000766945_01157"/>
<dbReference type="AlphaFoldDB" id="A0A266QE54"/>
<name>A0A266QE54_9GAMM</name>
<protein>
    <recommendedName>
        <fullName evidence="1">Flagellar motor switch protein FliN-like C-terminal domain-containing protein</fullName>
    </recommendedName>
</protein>
<comment type="caution">
    <text evidence="2">The sequence shown here is derived from an EMBL/GenBank/DDBJ whole genome shotgun (WGS) entry which is preliminary data.</text>
</comment>
<gene>
    <name evidence="2" type="ORF">CBP51_02230</name>
</gene>